<dbReference type="NCBIfam" id="TIGR02892">
    <property type="entry name" value="spore_yabP"/>
    <property type="match status" value="1"/>
</dbReference>
<dbReference type="InterPro" id="IPR038705">
    <property type="entry name" value="YabP_sf"/>
</dbReference>
<name>A0A5D8Q9P3_9THEO</name>
<dbReference type="RefSeq" id="WP_149545965.1">
    <property type="nucleotide sequence ID" value="NZ_VTPS01000018.1"/>
</dbReference>
<dbReference type="PIRSF" id="PIRSF011576">
    <property type="entry name" value="YabP"/>
    <property type="match status" value="1"/>
</dbReference>
<dbReference type="AlphaFoldDB" id="A0A5D8Q9P3"/>
<dbReference type="InterPro" id="IPR022476">
    <property type="entry name" value="Spore_YabP/YqfC"/>
</dbReference>
<comment type="caution">
    <text evidence="1">The sequence shown here is derived from an EMBL/GenBank/DDBJ whole genome shotgun (WGS) entry which is preliminary data.</text>
</comment>
<dbReference type="EMBL" id="VTPS01000018">
    <property type="protein sequence ID" value="TZE81097.1"/>
    <property type="molecule type" value="Genomic_DNA"/>
</dbReference>
<dbReference type="Pfam" id="PF07873">
    <property type="entry name" value="YabP"/>
    <property type="match status" value="1"/>
</dbReference>
<protein>
    <submittedName>
        <fullName evidence="1">Sporulation protein YabP</fullName>
    </submittedName>
</protein>
<sequence>MDDKKVNGEHDISLEGRKKVTVTGVEDVQGFSDDNITLSTTLGTLLIKGKNMHITRYSLEDGKLMIDGEIDSIAYTQSQRPKEKEGGMIKRIFK</sequence>
<organism evidence="1 2">
    <name type="scientific">Calorimonas adulescens</name>
    <dbReference type="NCBI Taxonomy" id="2606906"/>
    <lineage>
        <taxon>Bacteria</taxon>
        <taxon>Bacillati</taxon>
        <taxon>Bacillota</taxon>
        <taxon>Clostridia</taxon>
        <taxon>Thermoanaerobacterales</taxon>
        <taxon>Thermoanaerobacteraceae</taxon>
        <taxon>Calorimonas</taxon>
    </lineage>
</organism>
<evidence type="ECO:0000313" key="1">
    <source>
        <dbReference type="EMBL" id="TZE81097.1"/>
    </source>
</evidence>
<keyword evidence="2" id="KW-1185">Reference proteome</keyword>
<dbReference type="Gene3D" id="2.60.40.2000">
    <property type="match status" value="1"/>
</dbReference>
<proteinExistence type="predicted"/>
<accession>A0A5D8Q9P3</accession>
<reference evidence="1 2" key="1">
    <citation type="submission" date="2019-08" db="EMBL/GenBank/DDBJ databases">
        <title>Calorimonas adulescens gen. nov., sp. nov., an anaerobic thermophilic bacterium from Sakhalin hot spring.</title>
        <authorList>
            <person name="Khomyakova M.A."/>
            <person name="Merkel A.Y."/>
            <person name="Novikov A."/>
            <person name="Bonch-Osmolovskaya E.A."/>
            <person name="Slobodkin A.I."/>
        </authorList>
    </citation>
    <scope>NUCLEOTIDE SEQUENCE [LARGE SCALE GENOMIC DNA]</scope>
    <source>
        <strain evidence="1 2">A05MB</strain>
    </source>
</reference>
<dbReference type="InterPro" id="IPR012504">
    <property type="entry name" value="Spore_YabP"/>
</dbReference>
<dbReference type="GO" id="GO:0030435">
    <property type="term" value="P:sporulation resulting in formation of a cellular spore"/>
    <property type="evidence" value="ECO:0007669"/>
    <property type="project" value="InterPro"/>
</dbReference>
<dbReference type="Proteomes" id="UP000322976">
    <property type="component" value="Unassembled WGS sequence"/>
</dbReference>
<evidence type="ECO:0000313" key="2">
    <source>
        <dbReference type="Proteomes" id="UP000322976"/>
    </source>
</evidence>
<gene>
    <name evidence="1" type="primary">yabP</name>
    <name evidence="1" type="ORF">FWJ32_10785</name>
</gene>